<keyword evidence="4" id="KW-1185">Reference proteome</keyword>
<gene>
    <name evidence="3" type="ORF">DEA8626_00166</name>
</gene>
<dbReference type="Pfam" id="PF13403">
    <property type="entry name" value="Hint_2"/>
    <property type="match status" value="1"/>
</dbReference>
<dbReference type="Proteomes" id="UP000244924">
    <property type="component" value="Unassembled WGS sequence"/>
</dbReference>
<evidence type="ECO:0000313" key="4">
    <source>
        <dbReference type="Proteomes" id="UP000244924"/>
    </source>
</evidence>
<feature type="region of interest" description="Disordered" evidence="1">
    <location>
        <begin position="46"/>
        <end position="65"/>
    </location>
</feature>
<protein>
    <recommendedName>
        <fullName evidence="2">Hedgehog/Intein (Hint) domain-containing protein</fullName>
    </recommendedName>
</protein>
<dbReference type="InterPro" id="IPR036844">
    <property type="entry name" value="Hint_dom_sf"/>
</dbReference>
<dbReference type="InterPro" id="IPR028992">
    <property type="entry name" value="Hedgehog/Intein_dom"/>
</dbReference>
<proteinExistence type="predicted"/>
<evidence type="ECO:0000313" key="3">
    <source>
        <dbReference type="EMBL" id="SPH16655.1"/>
    </source>
</evidence>
<dbReference type="EMBL" id="OMOQ01000001">
    <property type="protein sequence ID" value="SPH16655.1"/>
    <property type="molecule type" value="Genomic_DNA"/>
</dbReference>
<sequence length="261" mass="27460">MATYHSFGCTAKMLVPRPMADSFALSPDHVPSTGRTLVTRADGAILHGEGNRDGRGAATNRTAGNEARTASGFAAGTLIATARGEIAADRLRVGDRVFTLDGGYQPVLWADGFELNGSCEEIEFPPGSLGEGPSSRPLTVTLGHRVLLRGARLSLLFGESEGLAEAGDFTPRTGVFRRPTAADVRFHQILLPRHEIILANGVLSESLFAGAASMAAQPDPVRRQILALAGDGHRESARLCLTRCETALALDDTSADDLAAA</sequence>
<accession>A0A2R8B282</accession>
<dbReference type="OrthoDB" id="6305173at2"/>
<name>A0A2R8B282_9RHOB</name>
<dbReference type="AlphaFoldDB" id="A0A2R8B282"/>
<dbReference type="RefSeq" id="WP_108851181.1">
    <property type="nucleotide sequence ID" value="NZ_OMOQ01000001.1"/>
</dbReference>
<feature type="domain" description="Hedgehog/Intein (Hint)" evidence="2">
    <location>
        <begin position="72"/>
        <end position="210"/>
    </location>
</feature>
<dbReference type="SUPFAM" id="SSF51294">
    <property type="entry name" value="Hedgehog/intein (Hint) domain"/>
    <property type="match status" value="1"/>
</dbReference>
<evidence type="ECO:0000259" key="2">
    <source>
        <dbReference type="Pfam" id="PF13403"/>
    </source>
</evidence>
<evidence type="ECO:0000256" key="1">
    <source>
        <dbReference type="SAM" id="MobiDB-lite"/>
    </source>
</evidence>
<organism evidence="3 4">
    <name type="scientific">Albidovulum aquaemixtae</name>
    <dbReference type="NCBI Taxonomy" id="1542388"/>
    <lineage>
        <taxon>Bacteria</taxon>
        <taxon>Pseudomonadati</taxon>
        <taxon>Pseudomonadota</taxon>
        <taxon>Alphaproteobacteria</taxon>
        <taxon>Rhodobacterales</taxon>
        <taxon>Paracoccaceae</taxon>
        <taxon>Albidovulum</taxon>
    </lineage>
</organism>
<reference evidence="3 4" key="1">
    <citation type="submission" date="2018-03" db="EMBL/GenBank/DDBJ databases">
        <authorList>
            <person name="Keele B.F."/>
        </authorList>
    </citation>
    <scope>NUCLEOTIDE SEQUENCE [LARGE SCALE GENOMIC DNA]</scope>
    <source>
        <strain evidence="3 4">CECT 8626</strain>
    </source>
</reference>